<evidence type="ECO:0000313" key="2">
    <source>
        <dbReference type="Proteomes" id="UP000501690"/>
    </source>
</evidence>
<keyword evidence="2" id="KW-1185">Reference proteome</keyword>
<proteinExistence type="predicted"/>
<sequence length="96" mass="11191">MYYKNQDVVKLLDKNSTKPLREFLYSNSFTTLQSAKHILAIMKKLILILLWTKEEQLVHHFAKCQAIMKKLILILLWTKEEALGHSSNSSSSSQFH</sequence>
<protein>
    <submittedName>
        <fullName evidence="1">Uncharacterized protein</fullName>
    </submittedName>
</protein>
<accession>A0A4D6MYF1</accession>
<dbReference type="EMBL" id="CP039352">
    <property type="protein sequence ID" value="QCE04897.1"/>
    <property type="molecule type" value="Genomic_DNA"/>
</dbReference>
<dbReference type="AlphaFoldDB" id="A0A4D6MYF1"/>
<evidence type="ECO:0000313" key="1">
    <source>
        <dbReference type="EMBL" id="QCE04897.1"/>
    </source>
</evidence>
<dbReference type="Proteomes" id="UP000501690">
    <property type="component" value="Linkage Group LG8"/>
</dbReference>
<reference evidence="1 2" key="1">
    <citation type="submission" date="2019-04" db="EMBL/GenBank/DDBJ databases">
        <title>An improved genome assembly and genetic linkage map for asparagus bean, Vigna unguiculata ssp. sesquipedialis.</title>
        <authorList>
            <person name="Xia Q."/>
            <person name="Zhang R."/>
            <person name="Dong Y."/>
        </authorList>
    </citation>
    <scope>NUCLEOTIDE SEQUENCE [LARGE SCALE GENOMIC DNA]</scope>
    <source>
        <tissue evidence="1">Leaf</tissue>
    </source>
</reference>
<name>A0A4D6MYF1_VIGUN</name>
<gene>
    <name evidence="1" type="ORF">DEO72_LG8g2938</name>
</gene>
<organism evidence="1 2">
    <name type="scientific">Vigna unguiculata</name>
    <name type="common">Cowpea</name>
    <dbReference type="NCBI Taxonomy" id="3917"/>
    <lineage>
        <taxon>Eukaryota</taxon>
        <taxon>Viridiplantae</taxon>
        <taxon>Streptophyta</taxon>
        <taxon>Embryophyta</taxon>
        <taxon>Tracheophyta</taxon>
        <taxon>Spermatophyta</taxon>
        <taxon>Magnoliopsida</taxon>
        <taxon>eudicotyledons</taxon>
        <taxon>Gunneridae</taxon>
        <taxon>Pentapetalae</taxon>
        <taxon>rosids</taxon>
        <taxon>fabids</taxon>
        <taxon>Fabales</taxon>
        <taxon>Fabaceae</taxon>
        <taxon>Papilionoideae</taxon>
        <taxon>50 kb inversion clade</taxon>
        <taxon>NPAAA clade</taxon>
        <taxon>indigoferoid/millettioid clade</taxon>
        <taxon>Phaseoleae</taxon>
        <taxon>Vigna</taxon>
    </lineage>
</organism>